<dbReference type="InterPro" id="IPR006047">
    <property type="entry name" value="GH13_cat_dom"/>
</dbReference>
<accession>A0ABS8BTS2</accession>
<dbReference type="Gene3D" id="3.90.400.10">
    <property type="entry name" value="Oligo-1,6-glucosidase, Domain 2"/>
    <property type="match status" value="1"/>
</dbReference>
<dbReference type="PANTHER" id="PTHR10357">
    <property type="entry name" value="ALPHA-AMYLASE FAMILY MEMBER"/>
    <property type="match status" value="1"/>
</dbReference>
<dbReference type="InterPro" id="IPR013780">
    <property type="entry name" value="Glyco_hydro_b"/>
</dbReference>
<evidence type="ECO:0000313" key="3">
    <source>
        <dbReference type="EMBL" id="MCB5199130.1"/>
    </source>
</evidence>
<dbReference type="SMART" id="SM00642">
    <property type="entry name" value="Aamy"/>
    <property type="match status" value="1"/>
</dbReference>
<dbReference type="Gene3D" id="3.20.20.80">
    <property type="entry name" value="Glycosidases"/>
    <property type="match status" value="1"/>
</dbReference>
<comment type="similarity">
    <text evidence="1">Belongs to the glycosyl hydrolase 13 family.</text>
</comment>
<feature type="domain" description="Glycosyl hydrolase family 13 catalytic" evidence="2">
    <location>
        <begin position="14"/>
        <end position="392"/>
    </location>
</feature>
<dbReference type="CDD" id="cd11331">
    <property type="entry name" value="AmyAc_OligoGlu_like"/>
    <property type="match status" value="1"/>
</dbReference>
<dbReference type="EMBL" id="JAJATZ010000003">
    <property type="protein sequence ID" value="MCB5199130.1"/>
    <property type="molecule type" value="Genomic_DNA"/>
</dbReference>
<dbReference type="PANTHER" id="PTHR10357:SF179">
    <property type="entry name" value="NEUTRAL AND BASIC AMINO ACID TRANSPORT PROTEIN RBAT"/>
    <property type="match status" value="1"/>
</dbReference>
<sequence>MTDLTWWQRGIIYQIYPRSFQDSDGDGIGDLRGITQRLDHIVDLGADIVWISPIFPSPMKDFGYDISDYRGIDPMFGTLADFDAMIDAAHARGLRVLLDFVPSHTSDQHPWFVESRSARNSDKRDWYIWRDAGPDGGPPTNWISEFGPSTWAWDDQTQQYYLHIFLTEQPALNWRNPAVQAEMLDTMRFWYDRGVDGFRVDAITHAAPDVDKGDHPVNPDWHDDMNPSLRLLKVHSKNQPMNYDIVRMMRAVTQEYPDRLLLGETDGTLAEVTSYYGTQGDGFQLPFNFALLDIPWTVPEIVRTVEAYEAALPDTGWPTWVVGNHDCIRIASRVGPDLARVAMTLLLTLRGTPTIYQGDELGMQSAEIPPELVQDPWEKQVPGKGLGRDPARTPMPWDDSAQAGFTNGTPWLPVFTPPDGTVAGQAAGDTMLAYVKRLTALRQTTPALLSGEYRTISAADDLLVYARGSGDDAIIICLNFADAPRDPGLSGHTLLSSANAADGPLHPFEARLIRQT</sequence>
<dbReference type="Proteomes" id="UP001138961">
    <property type="component" value="Unassembled WGS sequence"/>
</dbReference>
<proteinExistence type="inferred from homology"/>
<dbReference type="SUPFAM" id="SSF51445">
    <property type="entry name" value="(Trans)glycosidases"/>
    <property type="match status" value="1"/>
</dbReference>
<dbReference type="RefSeq" id="WP_226747946.1">
    <property type="nucleotide sequence ID" value="NZ_JAJATZ010000003.1"/>
</dbReference>
<evidence type="ECO:0000313" key="4">
    <source>
        <dbReference type="Proteomes" id="UP001138961"/>
    </source>
</evidence>
<dbReference type="Pfam" id="PF00128">
    <property type="entry name" value="Alpha-amylase"/>
    <property type="match status" value="1"/>
</dbReference>
<dbReference type="InterPro" id="IPR017853">
    <property type="entry name" value="GH"/>
</dbReference>
<dbReference type="InterPro" id="IPR045857">
    <property type="entry name" value="O16G_dom_2"/>
</dbReference>
<name>A0ABS8BTS2_9RHOB</name>
<evidence type="ECO:0000256" key="1">
    <source>
        <dbReference type="ARBA" id="ARBA00008061"/>
    </source>
</evidence>
<comment type="caution">
    <text evidence="3">The sequence shown here is derived from an EMBL/GenBank/DDBJ whole genome shotgun (WGS) entry which is preliminary data.</text>
</comment>
<evidence type="ECO:0000259" key="2">
    <source>
        <dbReference type="SMART" id="SM00642"/>
    </source>
</evidence>
<organism evidence="3 4">
    <name type="scientific">Loktanella gaetbuli</name>
    <dbReference type="NCBI Taxonomy" id="2881335"/>
    <lineage>
        <taxon>Bacteria</taxon>
        <taxon>Pseudomonadati</taxon>
        <taxon>Pseudomonadota</taxon>
        <taxon>Alphaproteobacteria</taxon>
        <taxon>Rhodobacterales</taxon>
        <taxon>Roseobacteraceae</taxon>
        <taxon>Loktanella</taxon>
    </lineage>
</organism>
<dbReference type="SUPFAM" id="SSF51011">
    <property type="entry name" value="Glycosyl hydrolase domain"/>
    <property type="match status" value="1"/>
</dbReference>
<keyword evidence="4" id="KW-1185">Reference proteome</keyword>
<protein>
    <submittedName>
        <fullName evidence="3">DUF3459 domain-containing protein</fullName>
    </submittedName>
</protein>
<gene>
    <name evidence="3" type="ORF">LGQ03_07740</name>
</gene>
<dbReference type="Gene3D" id="2.60.40.1180">
    <property type="entry name" value="Golgi alpha-mannosidase II"/>
    <property type="match status" value="1"/>
</dbReference>
<reference evidence="3" key="1">
    <citation type="submission" date="2021-10" db="EMBL/GenBank/DDBJ databases">
        <title>Loktanella gaetbuli sp. nov., isolated from a tidal flat.</title>
        <authorList>
            <person name="Park S."/>
            <person name="Yoon J.-H."/>
        </authorList>
    </citation>
    <scope>NUCLEOTIDE SEQUENCE</scope>
    <source>
        <strain evidence="3">TSTF-M6</strain>
    </source>
</reference>